<dbReference type="Proteomes" id="UP001189429">
    <property type="component" value="Unassembled WGS sequence"/>
</dbReference>
<proteinExistence type="predicted"/>
<keyword evidence="1" id="KW-1133">Transmembrane helix</keyword>
<dbReference type="EMBL" id="CAUYUJ010016110">
    <property type="protein sequence ID" value="CAK0861949.1"/>
    <property type="molecule type" value="Genomic_DNA"/>
</dbReference>
<comment type="caution">
    <text evidence="2">The sequence shown here is derived from an EMBL/GenBank/DDBJ whole genome shotgun (WGS) entry which is preliminary data.</text>
</comment>
<reference evidence="2" key="1">
    <citation type="submission" date="2023-10" db="EMBL/GenBank/DDBJ databases">
        <authorList>
            <person name="Chen Y."/>
            <person name="Shah S."/>
            <person name="Dougan E. K."/>
            <person name="Thang M."/>
            <person name="Chan C."/>
        </authorList>
    </citation>
    <scope>NUCLEOTIDE SEQUENCE [LARGE SCALE GENOMIC DNA]</scope>
</reference>
<keyword evidence="1" id="KW-0472">Membrane</keyword>
<accession>A0ABN9UQ96</accession>
<evidence type="ECO:0000313" key="3">
    <source>
        <dbReference type="Proteomes" id="UP001189429"/>
    </source>
</evidence>
<evidence type="ECO:0000313" key="2">
    <source>
        <dbReference type="EMBL" id="CAK0861949.1"/>
    </source>
</evidence>
<gene>
    <name evidence="2" type="ORF">PCOR1329_LOCUS50484</name>
</gene>
<protein>
    <submittedName>
        <fullName evidence="2">Uncharacterized protein</fullName>
    </submittedName>
</protein>
<keyword evidence="3" id="KW-1185">Reference proteome</keyword>
<organism evidence="2 3">
    <name type="scientific">Prorocentrum cordatum</name>
    <dbReference type="NCBI Taxonomy" id="2364126"/>
    <lineage>
        <taxon>Eukaryota</taxon>
        <taxon>Sar</taxon>
        <taxon>Alveolata</taxon>
        <taxon>Dinophyceae</taxon>
        <taxon>Prorocentrales</taxon>
        <taxon>Prorocentraceae</taxon>
        <taxon>Prorocentrum</taxon>
    </lineage>
</organism>
<keyword evidence="1" id="KW-0812">Transmembrane</keyword>
<evidence type="ECO:0000256" key="1">
    <source>
        <dbReference type="SAM" id="Phobius"/>
    </source>
</evidence>
<feature type="transmembrane region" description="Helical" evidence="1">
    <location>
        <begin position="37"/>
        <end position="62"/>
    </location>
</feature>
<sequence>MPLSPSGGCSLSLGLGRGFMRPKPVVAASGSHAAHSPASLSVCSSPFILLAPGFLVSLWFVVGPGGLRMECHVGCPRVVSFNFFGFLIFAQQKKPLDGHSVLPRIRVPGGRWRIWALTVACTWFRR</sequence>
<name>A0ABN9UQ96_9DINO</name>